<organism evidence="1">
    <name type="scientific">freshwater metagenome</name>
    <dbReference type="NCBI Taxonomy" id="449393"/>
    <lineage>
        <taxon>unclassified sequences</taxon>
        <taxon>metagenomes</taxon>
        <taxon>ecological metagenomes</taxon>
    </lineage>
</organism>
<proteinExistence type="predicted"/>
<gene>
    <name evidence="1" type="ORF">UFOPK3046_01686</name>
</gene>
<dbReference type="EMBL" id="CAFAAQ010000195">
    <property type="protein sequence ID" value="CAB4819835.1"/>
    <property type="molecule type" value="Genomic_DNA"/>
</dbReference>
<sequence>MIGISLTGEPVRYQQLTMVELPSNRFDLWQVRGFGNQKINIGMNQISKQVFPNSGVIHPHNR</sequence>
<name>A0A6J6ZGB5_9ZZZZ</name>
<protein>
    <submittedName>
        <fullName evidence="1">Unannotated protein</fullName>
    </submittedName>
</protein>
<reference evidence="1" key="1">
    <citation type="submission" date="2020-05" db="EMBL/GenBank/DDBJ databases">
        <authorList>
            <person name="Chiriac C."/>
            <person name="Salcher M."/>
            <person name="Ghai R."/>
            <person name="Kavagutti S V."/>
        </authorList>
    </citation>
    <scope>NUCLEOTIDE SEQUENCE</scope>
</reference>
<dbReference type="AlphaFoldDB" id="A0A6J6ZGB5"/>
<evidence type="ECO:0000313" key="1">
    <source>
        <dbReference type="EMBL" id="CAB4819835.1"/>
    </source>
</evidence>
<accession>A0A6J6ZGB5</accession>